<evidence type="ECO:0000313" key="3">
    <source>
        <dbReference type="Proteomes" id="UP000299102"/>
    </source>
</evidence>
<feature type="region of interest" description="Disordered" evidence="1">
    <location>
        <begin position="110"/>
        <end position="136"/>
    </location>
</feature>
<dbReference type="AlphaFoldDB" id="A0A4C1XCS9"/>
<keyword evidence="3" id="KW-1185">Reference proteome</keyword>
<name>A0A4C1XCS9_EUMVA</name>
<gene>
    <name evidence="2" type="ORF">EVAR_14016_1</name>
</gene>
<reference evidence="2 3" key="1">
    <citation type="journal article" date="2019" name="Commun. Biol.">
        <title>The bagworm genome reveals a unique fibroin gene that provides high tensile strength.</title>
        <authorList>
            <person name="Kono N."/>
            <person name="Nakamura H."/>
            <person name="Ohtoshi R."/>
            <person name="Tomita M."/>
            <person name="Numata K."/>
            <person name="Arakawa K."/>
        </authorList>
    </citation>
    <scope>NUCLEOTIDE SEQUENCE [LARGE SCALE GENOMIC DNA]</scope>
</reference>
<proteinExistence type="predicted"/>
<evidence type="ECO:0000256" key="1">
    <source>
        <dbReference type="SAM" id="MobiDB-lite"/>
    </source>
</evidence>
<dbReference type="EMBL" id="BGZK01000783">
    <property type="protein sequence ID" value="GBP60254.1"/>
    <property type="molecule type" value="Genomic_DNA"/>
</dbReference>
<protein>
    <submittedName>
        <fullName evidence="2">Uncharacterized protein</fullName>
    </submittedName>
</protein>
<comment type="caution">
    <text evidence="2">The sequence shown here is derived from an EMBL/GenBank/DDBJ whole genome shotgun (WGS) entry which is preliminary data.</text>
</comment>
<sequence length="136" mass="14070">MLSLKKYGLPPRAPSILACMKHAKARMSLTILHTLAYTTSISSPRHEHLLKVNVEQGEAAASRMTLVRRAGGGGATGLGDVGSGGAADLGASCVRVRRRWAAVVAVPGTTGAARGGATGLGERRPGGGRERPKNYK</sequence>
<accession>A0A4C1XCS9</accession>
<evidence type="ECO:0000313" key="2">
    <source>
        <dbReference type="EMBL" id="GBP60254.1"/>
    </source>
</evidence>
<feature type="compositionally biased region" description="Basic and acidic residues" evidence="1">
    <location>
        <begin position="121"/>
        <end position="136"/>
    </location>
</feature>
<organism evidence="2 3">
    <name type="scientific">Eumeta variegata</name>
    <name type="common">Bagworm moth</name>
    <name type="synonym">Eumeta japonica</name>
    <dbReference type="NCBI Taxonomy" id="151549"/>
    <lineage>
        <taxon>Eukaryota</taxon>
        <taxon>Metazoa</taxon>
        <taxon>Ecdysozoa</taxon>
        <taxon>Arthropoda</taxon>
        <taxon>Hexapoda</taxon>
        <taxon>Insecta</taxon>
        <taxon>Pterygota</taxon>
        <taxon>Neoptera</taxon>
        <taxon>Endopterygota</taxon>
        <taxon>Lepidoptera</taxon>
        <taxon>Glossata</taxon>
        <taxon>Ditrysia</taxon>
        <taxon>Tineoidea</taxon>
        <taxon>Psychidae</taxon>
        <taxon>Oiketicinae</taxon>
        <taxon>Eumeta</taxon>
    </lineage>
</organism>
<dbReference type="Proteomes" id="UP000299102">
    <property type="component" value="Unassembled WGS sequence"/>
</dbReference>